<feature type="region of interest" description="Disordered" evidence="1">
    <location>
        <begin position="92"/>
        <end position="128"/>
    </location>
</feature>
<dbReference type="RefSeq" id="WP_073555643.1">
    <property type="nucleotide sequence ID" value="NZ_MRCA01000004.1"/>
</dbReference>
<feature type="compositionally biased region" description="Polar residues" evidence="1">
    <location>
        <begin position="399"/>
        <end position="424"/>
    </location>
</feature>
<dbReference type="OrthoDB" id="425813at2"/>
<comment type="caution">
    <text evidence="3">The sequence shown here is derived from an EMBL/GenBank/DDBJ whole genome shotgun (WGS) entry which is preliminary data.</text>
</comment>
<evidence type="ECO:0008006" key="5">
    <source>
        <dbReference type="Google" id="ProtNLM"/>
    </source>
</evidence>
<accession>A0A1U7H0C3</accession>
<dbReference type="Pfam" id="PF14233">
    <property type="entry name" value="DUF4335"/>
    <property type="match status" value="1"/>
</dbReference>
<feature type="compositionally biased region" description="Polar residues" evidence="1">
    <location>
        <begin position="110"/>
        <end position="128"/>
    </location>
</feature>
<gene>
    <name evidence="3" type="ORF">NIES592_09795</name>
</gene>
<protein>
    <recommendedName>
        <fullName evidence="5">DUF4335 domain-containing protein</fullName>
    </recommendedName>
</protein>
<feature type="compositionally biased region" description="Polar residues" evidence="1">
    <location>
        <begin position="260"/>
        <end position="283"/>
    </location>
</feature>
<evidence type="ECO:0000313" key="4">
    <source>
        <dbReference type="Proteomes" id="UP000186391"/>
    </source>
</evidence>
<name>A0A1U7H0C3_9CYAN</name>
<keyword evidence="2" id="KW-0812">Transmembrane</keyword>
<keyword evidence="2" id="KW-1133">Transmembrane helix</keyword>
<feature type="region of interest" description="Disordered" evidence="1">
    <location>
        <begin position="222"/>
        <end position="424"/>
    </location>
</feature>
<dbReference type="AlphaFoldDB" id="A0A1U7H0C3"/>
<proteinExistence type="predicted"/>
<feature type="compositionally biased region" description="Polar residues" evidence="1">
    <location>
        <begin position="329"/>
        <end position="372"/>
    </location>
</feature>
<sequence>MPVTNSVIRRYTPPTCTLEVLAQSSSLSRWVGKGRSVLKDLRFELSFDDPRLSEEQKIVIRGDRDQLEALCAAVTNYVQEFLQMSPESFWANFSKPEDSTNAPDEPESQEPLQNPASTETLNSFNNPIPETEIHIKPNSHLTHNLFLGSLGYQASQPVVQLNLLQLFDLATALDQYSDDILALPNLYQGRSRFAIPGWVPAVAVLVLAIGLVPFTYDKFVTQSKQKPTATEDKLALEPSPLASPTPAITPTDQLPPLPFGSNSLSIPGSTLASPTPISPQAQGFPTAPILPSAPSQAVPPSASTSTFPPPSQSSSGNNVFPTVPPEAKLSTTTVPRTLTNPGQQIRIQPNPSQQNSTASRSNSGVVAQNGNISLNSPNSSTTESSLPSTLPAIPPTVATAPNNRSSTLNQKNQLPTNNSVDAEDTSQLIERLRKDNNSNQVATRNSNPLFDATAQVSEAGKVLTRRWQPPSGFNQTLEYSLVVGVDGTIERIFPLGKASRIYIDRTGMPLVGDPFISPNRNGQTVTIRAVYSPDGKVKTFEERD</sequence>
<dbReference type="EMBL" id="MRCA01000004">
    <property type="protein sequence ID" value="OKH14350.1"/>
    <property type="molecule type" value="Genomic_DNA"/>
</dbReference>
<dbReference type="InterPro" id="IPR025569">
    <property type="entry name" value="DUF4335"/>
</dbReference>
<reference evidence="3 4" key="1">
    <citation type="submission" date="2016-11" db="EMBL/GenBank/DDBJ databases">
        <title>Draft Genome Sequences of Nine Cyanobacterial Strains from Diverse Habitats.</title>
        <authorList>
            <person name="Zhu T."/>
            <person name="Hou S."/>
            <person name="Lu X."/>
            <person name="Hess W.R."/>
        </authorList>
    </citation>
    <scope>NUCLEOTIDE SEQUENCE [LARGE SCALE GENOMIC DNA]</scope>
    <source>
        <strain evidence="3 4">NIES-592</strain>
    </source>
</reference>
<evidence type="ECO:0000256" key="1">
    <source>
        <dbReference type="SAM" id="MobiDB-lite"/>
    </source>
</evidence>
<feature type="compositionally biased region" description="Low complexity" evidence="1">
    <location>
        <begin position="292"/>
        <end position="306"/>
    </location>
</feature>
<feature type="transmembrane region" description="Helical" evidence="2">
    <location>
        <begin position="193"/>
        <end position="216"/>
    </location>
</feature>
<dbReference type="Proteomes" id="UP000186391">
    <property type="component" value="Unassembled WGS sequence"/>
</dbReference>
<organism evidence="3 4">
    <name type="scientific">Fischerella major NIES-592</name>
    <dbReference type="NCBI Taxonomy" id="210994"/>
    <lineage>
        <taxon>Bacteria</taxon>
        <taxon>Bacillati</taxon>
        <taxon>Cyanobacteriota</taxon>
        <taxon>Cyanophyceae</taxon>
        <taxon>Nostocales</taxon>
        <taxon>Hapalosiphonaceae</taxon>
        <taxon>Fischerella</taxon>
    </lineage>
</organism>
<keyword evidence="2" id="KW-0472">Membrane</keyword>
<keyword evidence="4" id="KW-1185">Reference proteome</keyword>
<evidence type="ECO:0000256" key="2">
    <source>
        <dbReference type="SAM" id="Phobius"/>
    </source>
</evidence>
<feature type="compositionally biased region" description="Low complexity" evidence="1">
    <location>
        <begin position="373"/>
        <end position="391"/>
    </location>
</feature>
<evidence type="ECO:0000313" key="3">
    <source>
        <dbReference type="EMBL" id="OKH14350.1"/>
    </source>
</evidence>